<protein>
    <submittedName>
        <fullName evidence="1">Uncharacterized protein</fullName>
    </submittedName>
</protein>
<dbReference type="AlphaFoldDB" id="A0A834X1P9"/>
<accession>A0A834X1P9</accession>
<comment type="caution">
    <text evidence="1">The sequence shown here is derived from an EMBL/GenBank/DDBJ whole genome shotgun (WGS) entry which is preliminary data.</text>
</comment>
<gene>
    <name evidence="1" type="ORF">G2W53_011672</name>
</gene>
<sequence length="21" mass="2224">MGGENRKLAECGDEDAFLGLV</sequence>
<dbReference type="Proteomes" id="UP000634136">
    <property type="component" value="Unassembled WGS sequence"/>
</dbReference>
<proteinExistence type="predicted"/>
<dbReference type="EMBL" id="JAAIUW010000004">
    <property type="protein sequence ID" value="KAF7836813.1"/>
    <property type="molecule type" value="Genomic_DNA"/>
</dbReference>
<evidence type="ECO:0000313" key="2">
    <source>
        <dbReference type="Proteomes" id="UP000634136"/>
    </source>
</evidence>
<organism evidence="1 2">
    <name type="scientific">Senna tora</name>
    <dbReference type="NCBI Taxonomy" id="362788"/>
    <lineage>
        <taxon>Eukaryota</taxon>
        <taxon>Viridiplantae</taxon>
        <taxon>Streptophyta</taxon>
        <taxon>Embryophyta</taxon>
        <taxon>Tracheophyta</taxon>
        <taxon>Spermatophyta</taxon>
        <taxon>Magnoliopsida</taxon>
        <taxon>eudicotyledons</taxon>
        <taxon>Gunneridae</taxon>
        <taxon>Pentapetalae</taxon>
        <taxon>rosids</taxon>
        <taxon>fabids</taxon>
        <taxon>Fabales</taxon>
        <taxon>Fabaceae</taxon>
        <taxon>Caesalpinioideae</taxon>
        <taxon>Cassia clade</taxon>
        <taxon>Senna</taxon>
    </lineage>
</organism>
<keyword evidence="2" id="KW-1185">Reference proteome</keyword>
<name>A0A834X1P9_9FABA</name>
<evidence type="ECO:0000313" key="1">
    <source>
        <dbReference type="EMBL" id="KAF7836813.1"/>
    </source>
</evidence>
<reference evidence="1" key="1">
    <citation type="submission" date="2020-09" db="EMBL/GenBank/DDBJ databases">
        <title>Genome-Enabled Discovery of Anthraquinone Biosynthesis in Senna tora.</title>
        <authorList>
            <person name="Kang S.-H."/>
            <person name="Pandey R.P."/>
            <person name="Lee C.-M."/>
            <person name="Sim J.-S."/>
            <person name="Jeong J.-T."/>
            <person name="Choi B.-S."/>
            <person name="Jung M."/>
            <person name="Ginzburg D."/>
            <person name="Zhao K."/>
            <person name="Won S.Y."/>
            <person name="Oh T.-J."/>
            <person name="Yu Y."/>
            <person name="Kim N.-H."/>
            <person name="Lee O.R."/>
            <person name="Lee T.-H."/>
            <person name="Bashyal P."/>
            <person name="Kim T.-S."/>
            <person name="Lee W.-H."/>
            <person name="Kawkins C."/>
            <person name="Kim C.-K."/>
            <person name="Kim J.S."/>
            <person name="Ahn B.O."/>
            <person name="Rhee S.Y."/>
            <person name="Sohng J.K."/>
        </authorList>
    </citation>
    <scope>NUCLEOTIDE SEQUENCE</scope>
    <source>
        <tissue evidence="1">Leaf</tissue>
    </source>
</reference>